<dbReference type="PANTHER" id="PTHR21666">
    <property type="entry name" value="PEPTIDASE-RELATED"/>
    <property type="match status" value="1"/>
</dbReference>
<name>A0A511JAT7_9CELL</name>
<gene>
    <name evidence="5" type="ORF">CCO02nite_17420</name>
</gene>
<protein>
    <submittedName>
        <fullName evidence="5">Metalloendopeptidase</fullName>
    </submittedName>
</protein>
<evidence type="ECO:0000313" key="6">
    <source>
        <dbReference type="Proteomes" id="UP000321720"/>
    </source>
</evidence>
<dbReference type="InterPro" id="IPR016047">
    <property type="entry name" value="M23ase_b-sheet_dom"/>
</dbReference>
<dbReference type="GO" id="GO:0004222">
    <property type="term" value="F:metalloendopeptidase activity"/>
    <property type="evidence" value="ECO:0007669"/>
    <property type="project" value="TreeGrafter"/>
</dbReference>
<proteinExistence type="predicted"/>
<evidence type="ECO:0000259" key="4">
    <source>
        <dbReference type="Pfam" id="PF01551"/>
    </source>
</evidence>
<keyword evidence="3" id="KW-0732">Signal</keyword>
<organism evidence="5 6">
    <name type="scientific">Cellulomonas composti</name>
    <dbReference type="NCBI Taxonomy" id="266130"/>
    <lineage>
        <taxon>Bacteria</taxon>
        <taxon>Bacillati</taxon>
        <taxon>Actinomycetota</taxon>
        <taxon>Actinomycetes</taxon>
        <taxon>Micrococcales</taxon>
        <taxon>Cellulomonadaceae</taxon>
        <taxon>Cellulomonas</taxon>
    </lineage>
</organism>
<keyword evidence="6" id="KW-1185">Reference proteome</keyword>
<feature type="coiled-coil region" evidence="1">
    <location>
        <begin position="33"/>
        <end position="113"/>
    </location>
</feature>
<dbReference type="Pfam" id="PF01551">
    <property type="entry name" value="Peptidase_M23"/>
    <property type="match status" value="1"/>
</dbReference>
<evidence type="ECO:0000256" key="2">
    <source>
        <dbReference type="SAM" id="MobiDB-lite"/>
    </source>
</evidence>
<feature type="chain" id="PRO_5038764996" evidence="3">
    <location>
        <begin position="24"/>
        <end position="434"/>
    </location>
</feature>
<feature type="domain" description="M23ase beta-sheet core" evidence="4">
    <location>
        <begin position="330"/>
        <end position="428"/>
    </location>
</feature>
<dbReference type="InterPro" id="IPR050570">
    <property type="entry name" value="Cell_wall_metabolism_enzyme"/>
</dbReference>
<feature type="compositionally biased region" description="Basic and acidic residues" evidence="2">
    <location>
        <begin position="278"/>
        <end position="287"/>
    </location>
</feature>
<dbReference type="Gene3D" id="2.70.70.10">
    <property type="entry name" value="Glucose Permease (Domain IIA)"/>
    <property type="match status" value="1"/>
</dbReference>
<dbReference type="CDD" id="cd12797">
    <property type="entry name" value="M23_peptidase"/>
    <property type="match status" value="1"/>
</dbReference>
<evidence type="ECO:0000313" key="5">
    <source>
        <dbReference type="EMBL" id="GEL95084.1"/>
    </source>
</evidence>
<sequence>MMRRRRPAAVLAVLALGVGLAFGGAAPASGDAIDDRRHAAEEEQRKNEQARADAEEAMEGVTSDLAAIADRLLEIQTLLPAAQLKLDEANDRYDDARRKAVLVAAQLDDAKEQAADLDVAITQNTGEADKMRQAIGQMAREAYRGGGDMSNVGVILDADSSEDFIERADMVNMALRARAQVLDDLKSTESGNLNSQERLGAVQDRIVELKAEADEKLAEAQTAKQAAEDAKKALDTLLAEQKEKQATLEAQRQQLIDDIAAADAEADRIAEELKKAIEEQRERDERNNSTPNPPGVSGSQLFVNPTQTDPIYVTSEYGMRFHPILHYWRLHAGIDLRDYCGNDVYAGRDGTVLWGRYRAGYGNQVMIDHGIINDRGVATSYNHLSQILVSPGQKVSAGQLIARAGNTGTSAACHLHFEVYINGATTNPRPYLGI</sequence>
<dbReference type="InterPro" id="IPR011055">
    <property type="entry name" value="Dup_hybrid_motif"/>
</dbReference>
<dbReference type="OrthoDB" id="1099523at2"/>
<accession>A0A511JAT7</accession>
<dbReference type="PANTHER" id="PTHR21666:SF270">
    <property type="entry name" value="MUREIN HYDROLASE ACTIVATOR ENVC"/>
    <property type="match status" value="1"/>
</dbReference>
<feature type="signal peptide" evidence="3">
    <location>
        <begin position="1"/>
        <end position="23"/>
    </location>
</feature>
<dbReference type="Gene3D" id="6.10.250.3150">
    <property type="match status" value="1"/>
</dbReference>
<keyword evidence="1" id="KW-0175">Coiled coil</keyword>
<dbReference type="Proteomes" id="UP000321720">
    <property type="component" value="Unassembled WGS sequence"/>
</dbReference>
<dbReference type="AlphaFoldDB" id="A0A511JAT7"/>
<dbReference type="EMBL" id="BJWG01000007">
    <property type="protein sequence ID" value="GEL95084.1"/>
    <property type="molecule type" value="Genomic_DNA"/>
</dbReference>
<evidence type="ECO:0000256" key="3">
    <source>
        <dbReference type="SAM" id="SignalP"/>
    </source>
</evidence>
<reference evidence="5 6" key="1">
    <citation type="submission" date="2019-07" db="EMBL/GenBank/DDBJ databases">
        <title>Whole genome shotgun sequence of Cellulomonas composti NBRC 100758.</title>
        <authorList>
            <person name="Hosoyama A."/>
            <person name="Uohara A."/>
            <person name="Ohji S."/>
            <person name="Ichikawa N."/>
        </authorList>
    </citation>
    <scope>NUCLEOTIDE SEQUENCE [LARGE SCALE GENOMIC DNA]</scope>
    <source>
        <strain evidence="5 6">NBRC 100758</strain>
    </source>
</reference>
<comment type="caution">
    <text evidence="5">The sequence shown here is derived from an EMBL/GenBank/DDBJ whole genome shotgun (WGS) entry which is preliminary data.</text>
</comment>
<evidence type="ECO:0000256" key="1">
    <source>
        <dbReference type="SAM" id="Coils"/>
    </source>
</evidence>
<feature type="region of interest" description="Disordered" evidence="2">
    <location>
        <begin position="278"/>
        <end position="303"/>
    </location>
</feature>
<dbReference type="SUPFAM" id="SSF51261">
    <property type="entry name" value="Duplicated hybrid motif"/>
    <property type="match status" value="1"/>
</dbReference>